<dbReference type="Proteomes" id="UP000654993">
    <property type="component" value="Unassembled WGS sequence"/>
</dbReference>
<protein>
    <submittedName>
        <fullName evidence="1">Uncharacterized protein</fullName>
    </submittedName>
</protein>
<accession>A0A916VHN7</accession>
<dbReference type="EMBL" id="BMAQ01000019">
    <property type="protein sequence ID" value="GFR38495.1"/>
    <property type="molecule type" value="Genomic_DNA"/>
</dbReference>
<dbReference type="Gene3D" id="3.50.50.60">
    <property type="entry name" value="FAD/NAD(P)-binding domain"/>
    <property type="match status" value="1"/>
</dbReference>
<gene>
    <name evidence="1" type="ORF">PRECH8_17910</name>
</gene>
<keyword evidence="2" id="KW-1185">Reference proteome</keyword>
<evidence type="ECO:0000313" key="1">
    <source>
        <dbReference type="EMBL" id="GFR38495.1"/>
    </source>
</evidence>
<evidence type="ECO:0000313" key="2">
    <source>
        <dbReference type="Proteomes" id="UP000654993"/>
    </source>
</evidence>
<dbReference type="AlphaFoldDB" id="A0A916VHN7"/>
<sequence>MALEDALELARCLRDLGGVEEAFRTFELLRREQVEKIVEYSRSIGQRKHAKNPVQVFFRDLMLPFFLKQANHQSPEWLYDYRVNWNDKVTV</sequence>
<comment type="caution">
    <text evidence="1">The sequence shown here is derived from an EMBL/GenBank/DDBJ whole genome shotgun (WGS) entry which is preliminary data.</text>
</comment>
<reference evidence="1" key="2">
    <citation type="journal article" date="2021" name="Data Brief">
        <title>Draft genome sequence data of the facultative, thermophilic, xylanolytic bacterium Paenibacillus sp. strain DA-C8.</title>
        <authorList>
            <person name="Chhe C."/>
            <person name="Uke A."/>
            <person name="Baramee S."/>
            <person name="Ungkulpasvich U."/>
            <person name="Tachaapaikoon C."/>
            <person name="Pason P."/>
            <person name="Waeonukul R."/>
            <person name="Ratanakhanokchai K."/>
            <person name="Kosugi A."/>
        </authorList>
    </citation>
    <scope>NUCLEOTIDE SEQUENCE</scope>
    <source>
        <strain evidence="1">DA-C8</strain>
    </source>
</reference>
<name>A0A916VHN7_9BACL</name>
<dbReference type="RefSeq" id="WP_242457501.1">
    <property type="nucleotide sequence ID" value="NZ_BMAQ01000019.1"/>
</dbReference>
<dbReference type="InterPro" id="IPR036188">
    <property type="entry name" value="FAD/NAD-bd_sf"/>
</dbReference>
<reference evidence="1" key="1">
    <citation type="submission" date="2020-08" db="EMBL/GenBank/DDBJ databases">
        <authorList>
            <person name="Uke A."/>
            <person name="Chhe C."/>
            <person name="Baramee S."/>
            <person name="Kosugi A."/>
        </authorList>
    </citation>
    <scope>NUCLEOTIDE SEQUENCE</scope>
    <source>
        <strain evidence="1">DA-C8</strain>
    </source>
</reference>
<organism evidence="1 2">
    <name type="scientific">Insulibacter thermoxylanivorax</name>
    <dbReference type="NCBI Taxonomy" id="2749268"/>
    <lineage>
        <taxon>Bacteria</taxon>
        <taxon>Bacillati</taxon>
        <taxon>Bacillota</taxon>
        <taxon>Bacilli</taxon>
        <taxon>Bacillales</taxon>
        <taxon>Paenibacillaceae</taxon>
        <taxon>Insulibacter</taxon>
    </lineage>
</organism>
<proteinExistence type="predicted"/>
<dbReference type="SUPFAM" id="SSF51905">
    <property type="entry name" value="FAD/NAD(P)-binding domain"/>
    <property type="match status" value="1"/>
</dbReference>